<sequence length="173" mass="19963">MTKSTFINLPLDKKQKIESALLKEFSQYPLAKAQVARIVKETGIARGAFYKYFTDLNDAYHYMYDLALKTVHSPVKILPQFQAQQYYDNVTHFLDETKESTYAGLIKMHILYNEHTFDHHFPSKILLALDPQNWSAMVLSHAAIRMVLENPEQKAAIMTRLKASLELLNKGKN</sequence>
<evidence type="ECO:0000256" key="1">
    <source>
        <dbReference type="ARBA" id="ARBA00023125"/>
    </source>
</evidence>
<dbReference type="InterPro" id="IPR001647">
    <property type="entry name" value="HTH_TetR"/>
</dbReference>
<evidence type="ECO:0000313" key="4">
    <source>
        <dbReference type="EMBL" id="KJY57774.1"/>
    </source>
</evidence>
<name>A0A0F4LHN7_9LACO</name>
<dbReference type="PROSITE" id="PS50977">
    <property type="entry name" value="HTH_TETR_2"/>
    <property type="match status" value="1"/>
</dbReference>
<reference evidence="4 5" key="1">
    <citation type="submission" date="2015-01" db="EMBL/GenBank/DDBJ databases">
        <title>Comparative genomics of the lactic acid bacteria isolated from the honey bee gut.</title>
        <authorList>
            <person name="Ellegaard K.M."/>
            <person name="Tamarit D."/>
            <person name="Javelind E."/>
            <person name="Olofsson T."/>
            <person name="Andersson S.G."/>
            <person name="Vasquez A."/>
        </authorList>
    </citation>
    <scope>NUCLEOTIDE SEQUENCE [LARGE SCALE GENOMIC DNA]</scope>
    <source>
        <strain evidence="4 5">Hma8</strain>
    </source>
</reference>
<dbReference type="InterPro" id="IPR009057">
    <property type="entry name" value="Homeodomain-like_sf"/>
</dbReference>
<feature type="DNA-binding region" description="H-T-H motif" evidence="2">
    <location>
        <begin position="34"/>
        <end position="53"/>
    </location>
</feature>
<proteinExistence type="predicted"/>
<dbReference type="Pfam" id="PF00440">
    <property type="entry name" value="TetR_N"/>
    <property type="match status" value="1"/>
</dbReference>
<dbReference type="PATRIC" id="fig|1218507.3.peg.442"/>
<evidence type="ECO:0000259" key="3">
    <source>
        <dbReference type="PROSITE" id="PS50977"/>
    </source>
</evidence>
<feature type="domain" description="HTH tetR-type" evidence="3">
    <location>
        <begin position="11"/>
        <end position="71"/>
    </location>
</feature>
<comment type="caution">
    <text evidence="4">The sequence shown here is derived from an EMBL/GenBank/DDBJ whole genome shotgun (WGS) entry which is preliminary data.</text>
</comment>
<dbReference type="STRING" id="1218507.JF74_02770"/>
<dbReference type="Gene3D" id="1.10.357.10">
    <property type="entry name" value="Tetracycline Repressor, domain 2"/>
    <property type="match status" value="1"/>
</dbReference>
<organism evidence="4 5">
    <name type="scientific">Lactobacillus melliventris</name>
    <dbReference type="NCBI Taxonomy" id="1218507"/>
    <lineage>
        <taxon>Bacteria</taxon>
        <taxon>Bacillati</taxon>
        <taxon>Bacillota</taxon>
        <taxon>Bacilli</taxon>
        <taxon>Lactobacillales</taxon>
        <taxon>Lactobacillaceae</taxon>
        <taxon>Lactobacillus</taxon>
    </lineage>
</organism>
<dbReference type="HOGENOM" id="CLU_069356_45_4_9"/>
<gene>
    <name evidence="4" type="ORF">JF74_02770</name>
</gene>
<dbReference type="Proteomes" id="UP000033531">
    <property type="component" value="Unassembled WGS sequence"/>
</dbReference>
<evidence type="ECO:0000313" key="5">
    <source>
        <dbReference type="Proteomes" id="UP000033531"/>
    </source>
</evidence>
<dbReference type="EMBL" id="JXLI01000006">
    <property type="protein sequence ID" value="KJY57774.1"/>
    <property type="molecule type" value="Genomic_DNA"/>
</dbReference>
<dbReference type="AlphaFoldDB" id="A0A0F4LHN7"/>
<dbReference type="SUPFAM" id="SSF46689">
    <property type="entry name" value="Homeodomain-like"/>
    <property type="match status" value="1"/>
</dbReference>
<keyword evidence="1 2" id="KW-0238">DNA-binding</keyword>
<dbReference type="OrthoDB" id="9812484at2"/>
<protein>
    <submittedName>
        <fullName evidence="4">Transcriptional regulator</fullName>
    </submittedName>
</protein>
<dbReference type="GO" id="GO:0003677">
    <property type="term" value="F:DNA binding"/>
    <property type="evidence" value="ECO:0007669"/>
    <property type="project" value="UniProtKB-UniRule"/>
</dbReference>
<accession>A0A0F4LHN7</accession>
<evidence type="ECO:0000256" key="2">
    <source>
        <dbReference type="PROSITE-ProRule" id="PRU00335"/>
    </source>
</evidence>
<dbReference type="RefSeq" id="WP_046324224.1">
    <property type="nucleotide sequence ID" value="NZ_JBHTMT010000006.1"/>
</dbReference>